<dbReference type="Gene3D" id="1.10.287.130">
    <property type="match status" value="1"/>
</dbReference>
<dbReference type="PRINTS" id="PR00344">
    <property type="entry name" value="BCTRLSENSOR"/>
</dbReference>
<feature type="transmembrane region" description="Helical" evidence="10">
    <location>
        <begin position="262"/>
        <end position="280"/>
    </location>
</feature>
<comment type="caution">
    <text evidence="12">The sequence shown here is derived from an EMBL/GenBank/DDBJ whole genome shotgun (WGS) entry which is preliminary data.</text>
</comment>
<dbReference type="Pfam" id="PF02518">
    <property type="entry name" value="HATPase_c"/>
    <property type="match status" value="1"/>
</dbReference>
<keyword evidence="10" id="KW-0812">Transmembrane</keyword>
<keyword evidence="7" id="KW-0067">ATP-binding</keyword>
<feature type="domain" description="Histidine kinase" evidence="11">
    <location>
        <begin position="329"/>
        <end position="542"/>
    </location>
</feature>
<dbReference type="CDD" id="cd00082">
    <property type="entry name" value="HisKA"/>
    <property type="match status" value="1"/>
</dbReference>
<dbReference type="GO" id="GO:0005524">
    <property type="term" value="F:ATP binding"/>
    <property type="evidence" value="ECO:0007669"/>
    <property type="project" value="UniProtKB-KW"/>
</dbReference>
<keyword evidence="5" id="KW-0547">Nucleotide-binding</keyword>
<evidence type="ECO:0000256" key="4">
    <source>
        <dbReference type="ARBA" id="ARBA00022679"/>
    </source>
</evidence>
<evidence type="ECO:0000256" key="1">
    <source>
        <dbReference type="ARBA" id="ARBA00000085"/>
    </source>
</evidence>
<dbReference type="InterPro" id="IPR003594">
    <property type="entry name" value="HATPase_dom"/>
</dbReference>
<evidence type="ECO:0000256" key="8">
    <source>
        <dbReference type="ARBA" id="ARBA00023012"/>
    </source>
</evidence>
<evidence type="ECO:0000256" key="3">
    <source>
        <dbReference type="ARBA" id="ARBA00022553"/>
    </source>
</evidence>
<evidence type="ECO:0000313" key="12">
    <source>
        <dbReference type="EMBL" id="MBK9796975.1"/>
    </source>
</evidence>
<dbReference type="InterPro" id="IPR005467">
    <property type="entry name" value="His_kinase_dom"/>
</dbReference>
<evidence type="ECO:0000256" key="6">
    <source>
        <dbReference type="ARBA" id="ARBA00022777"/>
    </source>
</evidence>
<feature type="transmembrane region" description="Helical" evidence="10">
    <location>
        <begin position="139"/>
        <end position="160"/>
    </location>
</feature>
<dbReference type="Proteomes" id="UP000886657">
    <property type="component" value="Unassembled WGS sequence"/>
</dbReference>
<dbReference type="AlphaFoldDB" id="A0A9D7SGD0"/>
<dbReference type="InterPro" id="IPR003661">
    <property type="entry name" value="HisK_dim/P_dom"/>
</dbReference>
<evidence type="ECO:0000256" key="5">
    <source>
        <dbReference type="ARBA" id="ARBA00022741"/>
    </source>
</evidence>
<sequence>MHLASTPERRSFVWNLGYLLIELLACTSLGLRAWRSERKERLAWQLLWASALLDVINVSLWIPPAIGHPLTWAPDLFKLLSLGTGLLVLAAVLSFPRGSSWEVGSRRRVLDGLLFAASVLFLLWVVGVHGALRTANPDLSLRVLVAYLNAALMGGGLVYMTSGRPHRFRGPLGWLGASALAWLVVLSGWAMAGLPLTPQEQWWWPLVGCIPLFQGLAAWSPTPEAAPDLQGAGGRLTRLLPYFPVVGALAVMAVLILQAPLYLVRGASGIFLVMVLLLLLRQVQAVEDLEAARRTLEDRVRDRTQVLEQAQHTLIRTERMNALAMMGAGLAHDLNNLLGAVKSSAELAVMNLEEGVPPGLSELNRIAMAADRAALLTRRLMEFARREEEALLPVDLGRELGGMEETLRLLLPRAVNLIMEVPRDEVLIIKSSTLRLEQMMVNLVANARDAMPEGGHLGIQVTRGGTRGEQAMIEVVDSGTGMTQEVLARIFDPFYTTKEPGKGTGLGLSSLKAMVEEGGGRLEVASEPGRGTRFRLLLPLVSR</sequence>
<keyword evidence="8" id="KW-0902">Two-component regulatory system</keyword>
<evidence type="ECO:0000256" key="10">
    <source>
        <dbReference type="SAM" id="Phobius"/>
    </source>
</evidence>
<dbReference type="SUPFAM" id="SSF47384">
    <property type="entry name" value="Homodimeric domain of signal transducing histidine kinase"/>
    <property type="match status" value="1"/>
</dbReference>
<organism evidence="12 13">
    <name type="scientific">Candidatus Geothrix skivensis</name>
    <dbReference type="NCBI Taxonomy" id="2954439"/>
    <lineage>
        <taxon>Bacteria</taxon>
        <taxon>Pseudomonadati</taxon>
        <taxon>Acidobacteriota</taxon>
        <taxon>Holophagae</taxon>
        <taxon>Holophagales</taxon>
        <taxon>Holophagaceae</taxon>
        <taxon>Geothrix</taxon>
    </lineage>
</organism>
<evidence type="ECO:0000313" key="13">
    <source>
        <dbReference type="Proteomes" id="UP000886657"/>
    </source>
</evidence>
<feature type="transmembrane region" description="Helical" evidence="10">
    <location>
        <begin position="202"/>
        <end position="219"/>
    </location>
</feature>
<feature type="transmembrane region" description="Helical" evidence="10">
    <location>
        <begin position="12"/>
        <end position="34"/>
    </location>
</feature>
<keyword evidence="10" id="KW-0472">Membrane</keyword>
<feature type="coiled-coil region" evidence="9">
    <location>
        <begin position="279"/>
        <end position="306"/>
    </location>
</feature>
<comment type="catalytic activity">
    <reaction evidence="1">
        <text>ATP + protein L-histidine = ADP + protein N-phospho-L-histidine.</text>
        <dbReference type="EC" id="2.7.13.3"/>
    </reaction>
</comment>
<evidence type="ECO:0000259" key="11">
    <source>
        <dbReference type="PROSITE" id="PS50109"/>
    </source>
</evidence>
<evidence type="ECO:0000256" key="7">
    <source>
        <dbReference type="ARBA" id="ARBA00022840"/>
    </source>
</evidence>
<dbReference type="SMART" id="SM00387">
    <property type="entry name" value="HATPase_c"/>
    <property type="match status" value="1"/>
</dbReference>
<dbReference type="InterPro" id="IPR036890">
    <property type="entry name" value="HATPase_C_sf"/>
</dbReference>
<proteinExistence type="predicted"/>
<dbReference type="GO" id="GO:0000155">
    <property type="term" value="F:phosphorelay sensor kinase activity"/>
    <property type="evidence" value="ECO:0007669"/>
    <property type="project" value="InterPro"/>
</dbReference>
<keyword evidence="6" id="KW-0418">Kinase</keyword>
<dbReference type="PROSITE" id="PS50109">
    <property type="entry name" value="HIS_KIN"/>
    <property type="match status" value="1"/>
</dbReference>
<name>A0A9D7SGD0_9BACT</name>
<gene>
    <name evidence="12" type="ORF">IPP58_10845</name>
</gene>
<feature type="transmembrane region" description="Helical" evidence="10">
    <location>
        <begin position="239"/>
        <end position="256"/>
    </location>
</feature>
<keyword evidence="9" id="KW-0175">Coiled coil</keyword>
<feature type="transmembrane region" description="Helical" evidence="10">
    <location>
        <begin position="76"/>
        <end position="96"/>
    </location>
</feature>
<dbReference type="PANTHER" id="PTHR43065">
    <property type="entry name" value="SENSOR HISTIDINE KINASE"/>
    <property type="match status" value="1"/>
</dbReference>
<dbReference type="InterPro" id="IPR036097">
    <property type="entry name" value="HisK_dim/P_sf"/>
</dbReference>
<keyword evidence="3" id="KW-0597">Phosphoprotein</keyword>
<dbReference type="EMBL" id="JADKIO010000008">
    <property type="protein sequence ID" value="MBK9796975.1"/>
    <property type="molecule type" value="Genomic_DNA"/>
</dbReference>
<dbReference type="Gene3D" id="3.30.565.10">
    <property type="entry name" value="Histidine kinase-like ATPase, C-terminal domain"/>
    <property type="match status" value="1"/>
</dbReference>
<feature type="transmembrane region" description="Helical" evidence="10">
    <location>
        <begin position="172"/>
        <end position="190"/>
    </location>
</feature>
<dbReference type="SMART" id="SM00388">
    <property type="entry name" value="HisKA"/>
    <property type="match status" value="1"/>
</dbReference>
<protein>
    <recommendedName>
        <fullName evidence="2">histidine kinase</fullName>
        <ecNumber evidence="2">2.7.13.3</ecNumber>
    </recommendedName>
</protein>
<dbReference type="EC" id="2.7.13.3" evidence="2"/>
<feature type="transmembrane region" description="Helical" evidence="10">
    <location>
        <begin position="108"/>
        <end position="127"/>
    </location>
</feature>
<dbReference type="InterPro" id="IPR004358">
    <property type="entry name" value="Sig_transdc_His_kin-like_C"/>
</dbReference>
<dbReference type="SUPFAM" id="SSF55874">
    <property type="entry name" value="ATPase domain of HSP90 chaperone/DNA topoisomerase II/histidine kinase"/>
    <property type="match status" value="1"/>
</dbReference>
<reference evidence="12" key="1">
    <citation type="submission" date="2020-10" db="EMBL/GenBank/DDBJ databases">
        <title>Connecting structure to function with the recovery of over 1000 high-quality activated sludge metagenome-assembled genomes encoding full-length rRNA genes using long-read sequencing.</title>
        <authorList>
            <person name="Singleton C.M."/>
            <person name="Petriglieri F."/>
            <person name="Kristensen J.M."/>
            <person name="Kirkegaard R.H."/>
            <person name="Michaelsen T.Y."/>
            <person name="Andersen M.H."/>
            <person name="Karst S.M."/>
            <person name="Dueholm M.S."/>
            <person name="Nielsen P.H."/>
            <person name="Albertsen M."/>
        </authorList>
    </citation>
    <scope>NUCLEOTIDE SEQUENCE</scope>
    <source>
        <strain evidence="12">Skiv_18-Q3-R9-52_MAXAC.067</strain>
    </source>
</reference>
<accession>A0A9D7SGD0</accession>
<keyword evidence="10" id="KW-1133">Transmembrane helix</keyword>
<keyword evidence="4" id="KW-0808">Transferase</keyword>
<evidence type="ECO:0000256" key="2">
    <source>
        <dbReference type="ARBA" id="ARBA00012438"/>
    </source>
</evidence>
<dbReference type="PANTHER" id="PTHR43065:SF46">
    <property type="entry name" value="C4-DICARBOXYLATE TRANSPORT SENSOR PROTEIN DCTB"/>
    <property type="match status" value="1"/>
</dbReference>
<evidence type="ECO:0000256" key="9">
    <source>
        <dbReference type="SAM" id="Coils"/>
    </source>
</evidence>